<dbReference type="OrthoDB" id="5420013at2759"/>
<reference evidence="2 3" key="1">
    <citation type="submission" date="2013-03" db="EMBL/GenBank/DDBJ databases">
        <title>The Genome Sequence of Capronia epimyces CBS 606.96.</title>
        <authorList>
            <consortium name="The Broad Institute Genomics Platform"/>
            <person name="Cuomo C."/>
            <person name="de Hoog S."/>
            <person name="Gorbushina A."/>
            <person name="Walker B."/>
            <person name="Young S.K."/>
            <person name="Zeng Q."/>
            <person name="Gargeya S."/>
            <person name="Fitzgerald M."/>
            <person name="Haas B."/>
            <person name="Abouelleil A."/>
            <person name="Allen A.W."/>
            <person name="Alvarado L."/>
            <person name="Arachchi H.M."/>
            <person name="Berlin A.M."/>
            <person name="Chapman S.B."/>
            <person name="Gainer-Dewar J."/>
            <person name="Goldberg J."/>
            <person name="Griggs A."/>
            <person name="Gujja S."/>
            <person name="Hansen M."/>
            <person name="Howarth C."/>
            <person name="Imamovic A."/>
            <person name="Ireland A."/>
            <person name="Larimer J."/>
            <person name="McCowan C."/>
            <person name="Murphy C."/>
            <person name="Pearson M."/>
            <person name="Poon T.W."/>
            <person name="Priest M."/>
            <person name="Roberts A."/>
            <person name="Saif S."/>
            <person name="Shea T."/>
            <person name="Sisk P."/>
            <person name="Sykes S."/>
            <person name="Wortman J."/>
            <person name="Nusbaum C."/>
            <person name="Birren B."/>
        </authorList>
    </citation>
    <scope>NUCLEOTIDE SEQUENCE [LARGE SCALE GENOMIC DNA]</scope>
    <source>
        <strain evidence="2 3">CBS 606.96</strain>
    </source>
</reference>
<dbReference type="AlphaFoldDB" id="W9XS21"/>
<accession>W9XS21</accession>
<dbReference type="HOGENOM" id="CLU_019894_0_0_1"/>
<evidence type="ECO:0000313" key="2">
    <source>
        <dbReference type="EMBL" id="EXJ79786.1"/>
    </source>
</evidence>
<feature type="transmembrane region" description="Helical" evidence="1">
    <location>
        <begin position="143"/>
        <end position="163"/>
    </location>
</feature>
<keyword evidence="1" id="KW-0472">Membrane</keyword>
<organism evidence="2 3">
    <name type="scientific">Capronia epimyces CBS 606.96</name>
    <dbReference type="NCBI Taxonomy" id="1182542"/>
    <lineage>
        <taxon>Eukaryota</taxon>
        <taxon>Fungi</taxon>
        <taxon>Dikarya</taxon>
        <taxon>Ascomycota</taxon>
        <taxon>Pezizomycotina</taxon>
        <taxon>Eurotiomycetes</taxon>
        <taxon>Chaetothyriomycetidae</taxon>
        <taxon>Chaetothyriales</taxon>
        <taxon>Herpotrichiellaceae</taxon>
        <taxon>Capronia</taxon>
    </lineage>
</organism>
<dbReference type="EMBL" id="AMGY01000007">
    <property type="protein sequence ID" value="EXJ79786.1"/>
    <property type="molecule type" value="Genomic_DNA"/>
</dbReference>
<comment type="caution">
    <text evidence="2">The sequence shown here is derived from an EMBL/GenBank/DDBJ whole genome shotgun (WGS) entry which is preliminary data.</text>
</comment>
<proteinExistence type="predicted"/>
<sequence length="591" mass="64766">MADRSISSHDGRRMRTSSIKPLPRPFWASTLTRHLSEEPLLSRGYGKPGRKDRVPPKDIYLLLIELACLVGGLLTVFYSRLAILLGQINQLIVVGFLLAVMSMCLEGQVLRTAVIHTAIRSGSTIQDLDALLRKDPFASKVHLAYRLLLLCLIGLPLLLSVGYKRFTGGQSTIEVKNGNGFFGLSSTPGKQRIGDGLSILSDVYVPFWIDPGLNRTYGFNMYIAPDNKTAAIVDSPFPSYLTSLQSTLLGGETLLLSTTVNATVSEMVNPTEAERNSEDYWANVQDDFDHEYALNGDDVRGANNALWAGMSGNFLTNFSVMYFAAWNTTRNESFTSEAIRTEQTRRMAKATWLISASNITLTETELIADSTLANQSLVQENALGLQEMFSNFLGEYDWHNRAAAFDFPYPAHHDGELRYFQPVNTVPPLAAAMAWARITSLDTVDRPQGIQSGELRALTGYDKAAQDILIVKAVPTLRKQPLLIAILLLNPLISLTCVVVKALFLYGSPIGDQFNTISLFAAAEGSDLSAMRGASLTGHLSREVTVAFDIERRESLLGGQGSTAGGLDQIVMTLDQPGQTQGRIRNGVVYL</sequence>
<keyword evidence="3" id="KW-1185">Reference proteome</keyword>
<dbReference type="Proteomes" id="UP000019478">
    <property type="component" value="Unassembled WGS sequence"/>
</dbReference>
<evidence type="ECO:0000313" key="3">
    <source>
        <dbReference type="Proteomes" id="UP000019478"/>
    </source>
</evidence>
<keyword evidence="1" id="KW-0812">Transmembrane</keyword>
<name>W9XS21_9EURO</name>
<protein>
    <submittedName>
        <fullName evidence="2">Uncharacterized protein</fullName>
    </submittedName>
</protein>
<feature type="transmembrane region" description="Helical" evidence="1">
    <location>
        <begin position="84"/>
        <end position="105"/>
    </location>
</feature>
<dbReference type="eggNOG" id="ENOG502SNG0">
    <property type="taxonomic scope" value="Eukaryota"/>
</dbReference>
<dbReference type="GeneID" id="19172160"/>
<feature type="transmembrane region" description="Helical" evidence="1">
    <location>
        <begin position="59"/>
        <end position="78"/>
    </location>
</feature>
<keyword evidence="1" id="KW-1133">Transmembrane helix</keyword>
<dbReference type="RefSeq" id="XP_007736360.1">
    <property type="nucleotide sequence ID" value="XM_007738170.1"/>
</dbReference>
<gene>
    <name evidence="2" type="ORF">A1O3_08070</name>
</gene>
<evidence type="ECO:0000256" key="1">
    <source>
        <dbReference type="SAM" id="Phobius"/>
    </source>
</evidence>